<keyword evidence="2" id="KW-1185">Reference proteome</keyword>
<proteinExistence type="predicted"/>
<evidence type="ECO:0000313" key="1">
    <source>
        <dbReference type="EMBL" id="GAT46254.1"/>
    </source>
</evidence>
<name>A0ABQ0L726_MYCCL</name>
<dbReference type="EMBL" id="DF842188">
    <property type="protein sequence ID" value="GAT46254.1"/>
    <property type="molecule type" value="Genomic_DNA"/>
</dbReference>
<gene>
    <name evidence="1" type="ORF">MCHLO_03790</name>
</gene>
<sequence>MHNPRLHSPHFHERVPPNILFSSIHTWPDNNDARRRRSQLLFLTSRCPTAAFWLQAPCRNGELAPITVSIHGDLCLQAFQRQRHFQFHETPSSNTLFQRQAPPLLLDERYAHIESLQHKLLMTQPMSCDDGFLAHQRHKGDLPARGFDDLCSPLATLINIISTYRVSFPVAPICLVLLKFQ</sequence>
<accession>A0ABQ0L726</accession>
<evidence type="ECO:0000313" key="2">
    <source>
        <dbReference type="Proteomes" id="UP000815677"/>
    </source>
</evidence>
<protein>
    <submittedName>
        <fullName evidence="1">Uncharacterized protein</fullName>
    </submittedName>
</protein>
<dbReference type="Proteomes" id="UP000815677">
    <property type="component" value="Unassembled WGS sequence"/>
</dbReference>
<organism evidence="1 2">
    <name type="scientific">Mycena chlorophos</name>
    <name type="common">Agaric fungus</name>
    <name type="synonym">Agaricus chlorophos</name>
    <dbReference type="NCBI Taxonomy" id="658473"/>
    <lineage>
        <taxon>Eukaryota</taxon>
        <taxon>Fungi</taxon>
        <taxon>Dikarya</taxon>
        <taxon>Basidiomycota</taxon>
        <taxon>Agaricomycotina</taxon>
        <taxon>Agaricomycetes</taxon>
        <taxon>Agaricomycetidae</taxon>
        <taxon>Agaricales</taxon>
        <taxon>Marasmiineae</taxon>
        <taxon>Mycenaceae</taxon>
        <taxon>Mycena</taxon>
    </lineage>
</organism>
<reference evidence="1" key="1">
    <citation type="submission" date="2014-09" db="EMBL/GenBank/DDBJ databases">
        <title>Genome sequence of the luminous mushroom Mycena chlorophos for searching fungal bioluminescence genes.</title>
        <authorList>
            <person name="Tanaka Y."/>
            <person name="Kasuga D."/>
            <person name="Oba Y."/>
            <person name="Hase S."/>
            <person name="Sato K."/>
            <person name="Oba Y."/>
            <person name="Sakakibara Y."/>
        </authorList>
    </citation>
    <scope>NUCLEOTIDE SEQUENCE</scope>
</reference>